<reference evidence="2" key="2">
    <citation type="submission" date="2000-01" db="EMBL/GenBank/DDBJ databases">
        <authorList>
            <person name="Oger P.M."/>
        </authorList>
    </citation>
    <scope>NUCLEOTIDE SEQUENCE</scope>
    <source>
        <strain evidence="2">Chry5</strain>
        <plasmid evidence="2">pTiChry5</plasmid>
    </source>
</reference>
<dbReference type="EMBL" id="AF229156">
    <property type="protein sequence ID" value="AAK20401.1"/>
    <property type="molecule type" value="Genomic_DNA"/>
</dbReference>
<feature type="domain" description="GP-PDE" evidence="1">
    <location>
        <begin position="57"/>
        <end position="163"/>
    </location>
</feature>
<gene>
    <name evidence="2" type="primary">acs</name>
</gene>
<dbReference type="InterPro" id="IPR030395">
    <property type="entry name" value="GP_PDE_dom"/>
</dbReference>
<dbReference type="Pfam" id="PF03009">
    <property type="entry name" value="GDPD"/>
    <property type="match status" value="1"/>
</dbReference>
<dbReference type="Gene3D" id="3.20.20.190">
    <property type="entry name" value="Phosphatidylinositol (PI) phosphodiesterase"/>
    <property type="match status" value="1"/>
</dbReference>
<proteinExistence type="predicted"/>
<keyword evidence="2" id="KW-0614">Plasmid</keyword>
<dbReference type="SUPFAM" id="SSF51695">
    <property type="entry name" value="PLC-like phosphodiesterases"/>
    <property type="match status" value="1"/>
</dbReference>
<name>Q9AIW2_AGRTU</name>
<organism evidence="2">
    <name type="scientific">Agrobacterium tumefaciens</name>
    <dbReference type="NCBI Taxonomy" id="358"/>
    <lineage>
        <taxon>Bacteria</taxon>
        <taxon>Pseudomonadati</taxon>
        <taxon>Pseudomonadota</taxon>
        <taxon>Alphaproteobacteria</taxon>
        <taxon>Hyphomicrobiales</taxon>
        <taxon>Rhizobiaceae</taxon>
        <taxon>Rhizobium/Agrobacterium group</taxon>
        <taxon>Agrobacterium</taxon>
        <taxon>Agrobacterium tumefaciens complex</taxon>
    </lineage>
</organism>
<accession>Q9AIW2</accession>
<geneLocation type="plasmid" evidence="2">
    <name>pTiChry5</name>
</geneLocation>
<evidence type="ECO:0000259" key="1">
    <source>
        <dbReference type="Pfam" id="PF03009"/>
    </source>
</evidence>
<reference evidence="2" key="1">
    <citation type="journal article" date="2000" name="Mol. Plant Microbe Interact.">
        <title>A second T-region of the soybean-supervirulent chrysopine-type Ti plasmid pTiChry5, and construction of a fully disarmed vir helper plasmid.</title>
        <authorList>
            <person name="Palanichelvam K."/>
            <person name="Oger P."/>
            <person name="Clough S.J."/>
            <person name="Cha C."/>
            <person name="Bent A.F."/>
            <person name="Farrand S.K."/>
        </authorList>
    </citation>
    <scope>NUCLEOTIDE SEQUENCE</scope>
    <source>
        <strain evidence="2">Chry5</strain>
        <plasmid evidence="2">pTiChry5</plasmid>
    </source>
</reference>
<sequence>MLSQRKPRRRSDTNWPMWELEWDLPAGTSVSEVLARYSTPNLLQKLDEKLDVQVVEHRGMFNLGKGIQECTKTAILSAIGEGHRNLCEIDIALTADGVPIVAHEFNVFRVAALDEDKPVRKFLSHQIVGRPVIIREIENGKISETNYRVTDQTISTLEDILDSAIQVNPDATFILDGRDDEAHLIVAWLSYRSAYFGKVALLFYTFKYIDGDHFVQLVESADPEPRWRQTVPLMPMLFPMEMVRIARDLGHSHPTVDEIYGAAKYWIDSVLAQDICIFAVQTMLSYVSEDTLEDAATEDERLAYRASEASTRLAYYVKFDRDIKEARPNLKLSTGTRSYDFSAVTQGKRLQFHNEFFTGREEAWDTDLRHYIRCRQGTPGIPLLHDLPDLVISDRSEDDMALLAWKSAGVKRRVDVQAPHLDIYDSEEE</sequence>
<protein>
    <submittedName>
        <fullName evidence="2">Agrocinopine synthase</fullName>
    </submittedName>
</protein>
<evidence type="ECO:0000313" key="2">
    <source>
        <dbReference type="EMBL" id="AAK20401.1"/>
    </source>
</evidence>
<dbReference type="InterPro" id="IPR017946">
    <property type="entry name" value="PLC-like_Pdiesterase_TIM-brl"/>
</dbReference>
<dbReference type="GO" id="GO:0008081">
    <property type="term" value="F:phosphoric diester hydrolase activity"/>
    <property type="evidence" value="ECO:0007669"/>
    <property type="project" value="InterPro"/>
</dbReference>
<dbReference type="AlphaFoldDB" id="Q9AIW2"/>
<dbReference type="GO" id="GO:0006629">
    <property type="term" value="P:lipid metabolic process"/>
    <property type="evidence" value="ECO:0007669"/>
    <property type="project" value="InterPro"/>
</dbReference>